<dbReference type="SMART" id="SM00530">
    <property type="entry name" value="HTH_XRE"/>
    <property type="match status" value="1"/>
</dbReference>
<dbReference type="SUPFAM" id="SSF47413">
    <property type="entry name" value="lambda repressor-like DNA-binding domains"/>
    <property type="match status" value="1"/>
</dbReference>
<reference evidence="3 4" key="2">
    <citation type="submission" date="2020-03" db="EMBL/GenBank/DDBJ databases">
        <authorList>
            <person name="Ichikawa N."/>
            <person name="Kimura A."/>
            <person name="Kitahashi Y."/>
            <person name="Uohara A."/>
        </authorList>
    </citation>
    <scope>NUCLEOTIDE SEQUENCE [LARGE SCALE GENOMIC DNA]</scope>
    <source>
        <strain evidence="3 4">NBRC 108638</strain>
    </source>
</reference>
<reference evidence="3 4" key="1">
    <citation type="submission" date="2020-03" db="EMBL/GenBank/DDBJ databases">
        <title>Whole genome shotgun sequence of Phytohabitans rumicis NBRC 108638.</title>
        <authorList>
            <person name="Komaki H."/>
            <person name="Tamura T."/>
        </authorList>
    </citation>
    <scope>NUCLEOTIDE SEQUENCE [LARGE SCALE GENOMIC DNA]</scope>
    <source>
        <strain evidence="3 4">NBRC 108638</strain>
    </source>
</reference>
<dbReference type="InterPro" id="IPR043917">
    <property type="entry name" value="DUF5753"/>
</dbReference>
<evidence type="ECO:0000313" key="3">
    <source>
        <dbReference type="EMBL" id="GFJ92207.1"/>
    </source>
</evidence>
<dbReference type="EMBL" id="BLPG01000001">
    <property type="protein sequence ID" value="GFJ92207.1"/>
    <property type="molecule type" value="Genomic_DNA"/>
</dbReference>
<keyword evidence="4" id="KW-1185">Reference proteome</keyword>
<gene>
    <name evidence="3" type="ORF">Prum_058490</name>
</gene>
<accession>A0A6V8LDU9</accession>
<proteinExistence type="predicted"/>
<protein>
    <submittedName>
        <fullName evidence="3">Transcriptional regulator</fullName>
    </submittedName>
</protein>
<dbReference type="Pfam" id="PF13560">
    <property type="entry name" value="HTH_31"/>
    <property type="match status" value="1"/>
</dbReference>
<dbReference type="Proteomes" id="UP000482960">
    <property type="component" value="Unassembled WGS sequence"/>
</dbReference>
<evidence type="ECO:0000259" key="2">
    <source>
        <dbReference type="PROSITE" id="PS50943"/>
    </source>
</evidence>
<comment type="caution">
    <text evidence="3">The sequence shown here is derived from an EMBL/GenBank/DDBJ whole genome shotgun (WGS) entry which is preliminary data.</text>
</comment>
<organism evidence="3 4">
    <name type="scientific">Phytohabitans rumicis</name>
    <dbReference type="NCBI Taxonomy" id="1076125"/>
    <lineage>
        <taxon>Bacteria</taxon>
        <taxon>Bacillati</taxon>
        <taxon>Actinomycetota</taxon>
        <taxon>Actinomycetes</taxon>
        <taxon>Micromonosporales</taxon>
        <taxon>Micromonosporaceae</taxon>
    </lineage>
</organism>
<dbReference type="PROSITE" id="PS50943">
    <property type="entry name" value="HTH_CROC1"/>
    <property type="match status" value="1"/>
</dbReference>
<evidence type="ECO:0000256" key="1">
    <source>
        <dbReference type="SAM" id="MobiDB-lite"/>
    </source>
</evidence>
<dbReference type="AlphaFoldDB" id="A0A6V8LDU9"/>
<dbReference type="InterPro" id="IPR001387">
    <property type="entry name" value="Cro/C1-type_HTH"/>
</dbReference>
<dbReference type="Gene3D" id="1.10.260.40">
    <property type="entry name" value="lambda repressor-like DNA-binding domains"/>
    <property type="match status" value="1"/>
</dbReference>
<sequence length="315" mass="35183">MREGTEVPTKREQFVQTMRAQFLGERMRALREERGLTLKYVAEYLGVEFSTLARYERAEWPFRRDHVSALLDVYGVHDEAKRAQLVELVELAQDAWRIDQWHQAYSAYDSADGTVIDPWWLQCRAEELCIYAATLVPDLVQTREYADAVVRHVEKAVLRADNVVRQVIARQQVLEDKKPSTRLTIVMEEPVLARPVGGRAVLQQQLEHLARLVERPHVNIRVLPTQVGWHPGIHGTFTLCRMARPYPPVAVAEHLGGRLILEAAAADRYAAAFDKLTELALDPMRSADLIGKAAGSGAARPGESAPAPAGQGAAA</sequence>
<dbReference type="InterPro" id="IPR010982">
    <property type="entry name" value="Lambda_DNA-bd_dom_sf"/>
</dbReference>
<dbReference type="CDD" id="cd00093">
    <property type="entry name" value="HTH_XRE"/>
    <property type="match status" value="1"/>
</dbReference>
<feature type="compositionally biased region" description="Low complexity" evidence="1">
    <location>
        <begin position="301"/>
        <end position="315"/>
    </location>
</feature>
<name>A0A6V8LDU9_9ACTN</name>
<feature type="domain" description="HTH cro/C1-type" evidence="2">
    <location>
        <begin position="27"/>
        <end position="80"/>
    </location>
</feature>
<evidence type="ECO:0000313" key="4">
    <source>
        <dbReference type="Proteomes" id="UP000482960"/>
    </source>
</evidence>
<dbReference type="Pfam" id="PF19054">
    <property type="entry name" value="DUF5753"/>
    <property type="match status" value="1"/>
</dbReference>
<feature type="region of interest" description="Disordered" evidence="1">
    <location>
        <begin position="294"/>
        <end position="315"/>
    </location>
</feature>
<dbReference type="GO" id="GO:0003677">
    <property type="term" value="F:DNA binding"/>
    <property type="evidence" value="ECO:0007669"/>
    <property type="project" value="InterPro"/>
</dbReference>